<dbReference type="SMART" id="SM00861">
    <property type="entry name" value="Transket_pyr"/>
    <property type="match status" value="1"/>
</dbReference>
<dbReference type="PANTHER" id="PTHR43257:SF2">
    <property type="entry name" value="PYRUVATE DEHYDROGENASE E1 COMPONENT SUBUNIT BETA"/>
    <property type="match status" value="1"/>
</dbReference>
<organism evidence="5 6">
    <name type="scientific">Sinimarinibacterium thermocellulolyticum</name>
    <dbReference type="NCBI Taxonomy" id="3170016"/>
    <lineage>
        <taxon>Bacteria</taxon>
        <taxon>Pseudomonadati</taxon>
        <taxon>Pseudomonadota</taxon>
        <taxon>Gammaproteobacteria</taxon>
        <taxon>Nevskiales</taxon>
        <taxon>Nevskiaceae</taxon>
        <taxon>Sinimarinibacterium</taxon>
    </lineage>
</organism>
<dbReference type="SUPFAM" id="SSF52518">
    <property type="entry name" value="Thiamin diphosphate-binding fold (THDP-binding)"/>
    <property type="match status" value="1"/>
</dbReference>
<comment type="cofactor">
    <cofactor evidence="1">
        <name>thiamine diphosphate</name>
        <dbReference type="ChEBI" id="CHEBI:58937"/>
    </cofactor>
</comment>
<dbReference type="Pfam" id="PF02780">
    <property type="entry name" value="Transketolase_C"/>
    <property type="match status" value="1"/>
</dbReference>
<sequence>MSESTNIAMAINMALEDAMASDPRVVVLGEDVADPEGGGILKVTMGLSSKFGEDRVRSTPISEMGFIGAAVGAAIAGMRPVAEIMLMNFTAVCMDQITNHAAKIRYMSGGKTHVPLVIRMMTGSGFQNGGQHSDFLEAWFCHTAGLKVVMPSTTVDAYGLMRAAIADEDPVIFVEHMGSYWAPGPMPQRGEAIPLGKAKIVQEGKDVTLIGYSRSMIDLHGVMGKLAKENVSAELIDLRTVSPLDMETVLTSVKKTGRAVIVHEACRSFGVGAELSARIHESLHADLKAPVQRVASKDIPVPFAKHLETAYLYSQSDILNAVRRTMA</sequence>
<dbReference type="InterPro" id="IPR009014">
    <property type="entry name" value="Transketo_C/PFOR_II"/>
</dbReference>
<dbReference type="Pfam" id="PF02779">
    <property type="entry name" value="Transket_pyr"/>
    <property type="match status" value="1"/>
</dbReference>
<dbReference type="SUPFAM" id="SSF52922">
    <property type="entry name" value="TK C-terminal domain-like"/>
    <property type="match status" value="1"/>
</dbReference>
<evidence type="ECO:0000259" key="4">
    <source>
        <dbReference type="SMART" id="SM00861"/>
    </source>
</evidence>
<dbReference type="InterPro" id="IPR005475">
    <property type="entry name" value="Transketolase-like_Pyr-bd"/>
</dbReference>
<feature type="domain" description="Transketolase-like pyrimidine-binding" evidence="4">
    <location>
        <begin position="5"/>
        <end position="182"/>
    </location>
</feature>
<keyword evidence="2 5" id="KW-0560">Oxidoreductase</keyword>
<gene>
    <name evidence="5" type="ORF">ABSH63_04710</name>
</gene>
<comment type="caution">
    <text evidence="5">The sequence shown here is derived from an EMBL/GenBank/DDBJ whole genome shotgun (WGS) entry which is preliminary data.</text>
</comment>
<keyword evidence="6" id="KW-1185">Reference proteome</keyword>
<dbReference type="PANTHER" id="PTHR43257">
    <property type="entry name" value="PYRUVATE DEHYDROGENASE E1 COMPONENT BETA SUBUNIT"/>
    <property type="match status" value="1"/>
</dbReference>
<dbReference type="EC" id="1.2.4.-" evidence="5"/>
<dbReference type="GO" id="GO:0016491">
    <property type="term" value="F:oxidoreductase activity"/>
    <property type="evidence" value="ECO:0007669"/>
    <property type="project" value="UniProtKB-KW"/>
</dbReference>
<protein>
    <submittedName>
        <fullName evidence="5">Alpha-ketoacid dehydrogenase subunit beta</fullName>
        <ecNumber evidence="5">1.2.4.-</ecNumber>
    </submittedName>
</protein>
<evidence type="ECO:0000256" key="3">
    <source>
        <dbReference type="ARBA" id="ARBA00023052"/>
    </source>
</evidence>
<dbReference type="EMBL" id="JBEPIJ010000004">
    <property type="protein sequence ID" value="MES0873315.1"/>
    <property type="molecule type" value="Genomic_DNA"/>
</dbReference>
<evidence type="ECO:0000256" key="2">
    <source>
        <dbReference type="ARBA" id="ARBA00023002"/>
    </source>
</evidence>
<dbReference type="InterPro" id="IPR033248">
    <property type="entry name" value="Transketolase_C"/>
</dbReference>
<name>A0ABV2A7T3_9GAMM</name>
<proteinExistence type="predicted"/>
<evidence type="ECO:0000256" key="1">
    <source>
        <dbReference type="ARBA" id="ARBA00001964"/>
    </source>
</evidence>
<reference evidence="5 6" key="1">
    <citation type="submission" date="2024-06" db="EMBL/GenBank/DDBJ databases">
        <authorList>
            <person name="Li Z."/>
            <person name="Jiang Y."/>
        </authorList>
    </citation>
    <scope>NUCLEOTIDE SEQUENCE [LARGE SCALE GENOMIC DNA]</scope>
    <source>
        <strain evidence="5 6">HSW-8</strain>
    </source>
</reference>
<keyword evidence="3" id="KW-0786">Thiamine pyrophosphate</keyword>
<evidence type="ECO:0000313" key="5">
    <source>
        <dbReference type="EMBL" id="MES0873315.1"/>
    </source>
</evidence>
<dbReference type="Proteomes" id="UP001465331">
    <property type="component" value="Unassembled WGS sequence"/>
</dbReference>
<dbReference type="Gene3D" id="3.40.50.920">
    <property type="match status" value="1"/>
</dbReference>
<dbReference type="InterPro" id="IPR029061">
    <property type="entry name" value="THDP-binding"/>
</dbReference>
<evidence type="ECO:0000313" key="6">
    <source>
        <dbReference type="Proteomes" id="UP001465331"/>
    </source>
</evidence>
<accession>A0ABV2A7T3</accession>
<dbReference type="CDD" id="cd07036">
    <property type="entry name" value="TPP_PYR_E1-PDHc-beta_like"/>
    <property type="match status" value="1"/>
</dbReference>
<dbReference type="NCBIfam" id="NF006667">
    <property type="entry name" value="PRK09212.1"/>
    <property type="match status" value="1"/>
</dbReference>
<dbReference type="RefSeq" id="WP_352887884.1">
    <property type="nucleotide sequence ID" value="NZ_JBEPIJ010000004.1"/>
</dbReference>
<dbReference type="Gene3D" id="3.40.50.970">
    <property type="match status" value="1"/>
</dbReference>